<dbReference type="FunFam" id="1.25.40.1030:FF:000011">
    <property type="entry name" value="SEC31 homolog B, COPII coat complex component"/>
    <property type="match status" value="1"/>
</dbReference>
<feature type="compositionally biased region" description="Low complexity" evidence="9">
    <location>
        <begin position="855"/>
        <end position="865"/>
    </location>
</feature>
<dbReference type="EMBL" id="AJVK01023417">
    <property type="status" value="NOT_ANNOTATED_CDS"/>
    <property type="molecule type" value="Genomic_DNA"/>
</dbReference>
<dbReference type="Gene3D" id="1.25.40.1030">
    <property type="match status" value="1"/>
</dbReference>
<evidence type="ECO:0000256" key="2">
    <source>
        <dbReference type="ARBA" id="ARBA00009358"/>
    </source>
</evidence>
<evidence type="ECO:0000256" key="5">
    <source>
        <dbReference type="ARBA" id="ARBA00022737"/>
    </source>
</evidence>
<evidence type="ECO:0000256" key="1">
    <source>
        <dbReference type="ARBA" id="ARBA00004240"/>
    </source>
</evidence>
<dbReference type="PROSITE" id="PS50082">
    <property type="entry name" value="WD_REPEATS_2"/>
    <property type="match status" value="1"/>
</dbReference>
<keyword evidence="6" id="KW-0256">Endoplasmic reticulum</keyword>
<dbReference type="GO" id="GO:0007029">
    <property type="term" value="P:endoplasmic reticulum organization"/>
    <property type="evidence" value="ECO:0007669"/>
    <property type="project" value="TreeGrafter"/>
</dbReference>
<dbReference type="SUPFAM" id="SSF50978">
    <property type="entry name" value="WD40 repeat-like"/>
    <property type="match status" value="1"/>
</dbReference>
<feature type="region of interest" description="Disordered" evidence="9">
    <location>
        <begin position="893"/>
        <end position="925"/>
    </location>
</feature>
<dbReference type="InterPro" id="IPR015943">
    <property type="entry name" value="WD40/YVTN_repeat-like_dom_sf"/>
</dbReference>
<feature type="compositionally biased region" description="Pro residues" evidence="9">
    <location>
        <begin position="957"/>
        <end position="970"/>
    </location>
</feature>
<evidence type="ECO:0000256" key="3">
    <source>
        <dbReference type="ARBA" id="ARBA00022448"/>
    </source>
</evidence>
<comment type="subcellular location">
    <subcellularLocation>
        <location evidence="1">Endoplasmic reticulum</location>
    </subcellularLocation>
</comment>
<dbReference type="PROSITE" id="PS50294">
    <property type="entry name" value="WD_REPEATS_REGION"/>
    <property type="match status" value="1"/>
</dbReference>
<dbReference type="EMBL" id="AJVK01023419">
    <property type="status" value="NOT_ANNOTATED_CDS"/>
    <property type="molecule type" value="Genomic_DNA"/>
</dbReference>
<dbReference type="GO" id="GO:0005198">
    <property type="term" value="F:structural molecule activity"/>
    <property type="evidence" value="ECO:0007669"/>
    <property type="project" value="TreeGrafter"/>
</dbReference>
<feature type="region of interest" description="Disordered" evidence="9">
    <location>
        <begin position="946"/>
        <end position="1113"/>
    </location>
</feature>
<dbReference type="InterPro" id="IPR040251">
    <property type="entry name" value="SEC31-like"/>
</dbReference>
<dbReference type="GO" id="GO:0070971">
    <property type="term" value="C:endoplasmic reticulum exit site"/>
    <property type="evidence" value="ECO:0007669"/>
    <property type="project" value="TreeGrafter"/>
</dbReference>
<dbReference type="Proteomes" id="UP000092462">
    <property type="component" value="Unassembled WGS sequence"/>
</dbReference>
<evidence type="ECO:0000256" key="6">
    <source>
        <dbReference type="ARBA" id="ARBA00022824"/>
    </source>
</evidence>
<dbReference type="SMART" id="SM00320">
    <property type="entry name" value="WD40"/>
    <property type="match status" value="5"/>
</dbReference>
<dbReference type="InterPro" id="IPR001680">
    <property type="entry name" value="WD40_rpt"/>
</dbReference>
<dbReference type="Pfam" id="PF00400">
    <property type="entry name" value="WD40"/>
    <property type="match status" value="1"/>
</dbReference>
<evidence type="ECO:0000256" key="7">
    <source>
        <dbReference type="ARBA" id="ARBA00022892"/>
    </source>
</evidence>
<keyword evidence="3" id="KW-0813">Transport</keyword>
<name>A0A1B0D3A8_PHLPP</name>
<feature type="compositionally biased region" description="Polar residues" evidence="9">
    <location>
        <begin position="1014"/>
        <end position="1055"/>
    </location>
</feature>
<dbReference type="Gene3D" id="2.130.10.10">
    <property type="entry name" value="YVTN repeat-like/Quinoprotein amine dehydrogenase"/>
    <property type="match status" value="1"/>
</dbReference>
<dbReference type="PANTHER" id="PTHR13923:SF11">
    <property type="entry name" value="SECRETORY 31, ISOFORM D"/>
    <property type="match status" value="1"/>
</dbReference>
<reference evidence="10" key="1">
    <citation type="submission" date="2022-08" db="UniProtKB">
        <authorList>
            <consortium name="EnsemblMetazoa"/>
        </authorList>
    </citation>
    <scope>IDENTIFICATION</scope>
    <source>
        <strain evidence="10">Israel</strain>
    </source>
</reference>
<feature type="compositionally biased region" description="Pro residues" evidence="9">
    <location>
        <begin position="821"/>
        <end position="854"/>
    </location>
</feature>
<feature type="compositionally biased region" description="Low complexity" evidence="9">
    <location>
        <begin position="772"/>
        <end position="784"/>
    </location>
</feature>
<evidence type="ECO:0000313" key="11">
    <source>
        <dbReference type="Proteomes" id="UP000092462"/>
    </source>
</evidence>
<dbReference type="EMBL" id="AJVK01023420">
    <property type="status" value="NOT_ANNOTATED_CDS"/>
    <property type="molecule type" value="Genomic_DNA"/>
</dbReference>
<protein>
    <submittedName>
        <fullName evidence="10">Uncharacterized protein</fullName>
    </submittedName>
</protein>
<accession>A0A1B0D3A8</accession>
<evidence type="ECO:0000256" key="8">
    <source>
        <dbReference type="ARBA" id="ARBA00022927"/>
    </source>
</evidence>
<feature type="compositionally biased region" description="Low complexity" evidence="9">
    <location>
        <begin position="894"/>
        <end position="925"/>
    </location>
</feature>
<dbReference type="GO" id="GO:0090110">
    <property type="term" value="P:COPII-coated vesicle cargo loading"/>
    <property type="evidence" value="ECO:0007669"/>
    <property type="project" value="TreeGrafter"/>
</dbReference>
<keyword evidence="11" id="KW-1185">Reference proteome</keyword>
<keyword evidence="4" id="KW-0853">WD repeat</keyword>
<dbReference type="GO" id="GO:0030127">
    <property type="term" value="C:COPII vesicle coat"/>
    <property type="evidence" value="ECO:0007669"/>
    <property type="project" value="TreeGrafter"/>
</dbReference>
<feature type="compositionally biased region" description="Polar residues" evidence="9">
    <location>
        <begin position="785"/>
        <end position="805"/>
    </location>
</feature>
<dbReference type="VEuPathDB" id="VectorBase:PPAI001831"/>
<dbReference type="EnsemblMetazoa" id="PPAI001831-RA">
    <property type="protein sequence ID" value="PPAI001831-PA"/>
    <property type="gene ID" value="PPAI001831"/>
</dbReference>
<feature type="compositionally biased region" description="Low complexity" evidence="9">
    <location>
        <begin position="808"/>
        <end position="820"/>
    </location>
</feature>
<evidence type="ECO:0000256" key="4">
    <source>
        <dbReference type="ARBA" id="ARBA00022574"/>
    </source>
</evidence>
<evidence type="ECO:0000313" key="10">
    <source>
        <dbReference type="EnsemblMetazoa" id="PPAI001831-PA"/>
    </source>
</evidence>
<proteinExistence type="inferred from homology"/>
<feature type="compositionally biased region" description="Pro residues" evidence="9">
    <location>
        <begin position="1092"/>
        <end position="1110"/>
    </location>
</feature>
<dbReference type="VEuPathDB" id="VectorBase:PPAPM1_000357"/>
<keyword evidence="7" id="KW-0931">ER-Golgi transport</keyword>
<dbReference type="InterPro" id="IPR036322">
    <property type="entry name" value="WD40_repeat_dom_sf"/>
</dbReference>
<dbReference type="AlphaFoldDB" id="A0A1B0D3A8"/>
<dbReference type="EMBL" id="AJVK01023418">
    <property type="status" value="NOT_ANNOTATED_CDS"/>
    <property type="molecule type" value="Genomic_DNA"/>
</dbReference>
<evidence type="ECO:0000256" key="9">
    <source>
        <dbReference type="SAM" id="MobiDB-lite"/>
    </source>
</evidence>
<keyword evidence="5" id="KW-0677">Repeat</keyword>
<dbReference type="GO" id="GO:0015031">
    <property type="term" value="P:protein transport"/>
    <property type="evidence" value="ECO:0007669"/>
    <property type="project" value="UniProtKB-KW"/>
</dbReference>
<feature type="region of interest" description="Disordered" evidence="9">
    <location>
        <begin position="772"/>
        <end position="875"/>
    </location>
</feature>
<sequence>MKVKELQKTVNVAWSPVQQNPILLAAGTAAQQLDTSFGNTSTLEIYSVNLSDPGYDMELQGSLSSPYKFHKVVWSPLGFGAAHPNGVLVGGCEGGHLQVYSAAKLLAGEEALIAKQDKHSGAVRTLDFNPFQTNLLASAASESEILIWDLNNTATPMTPGAKTQPLEDVQSVAWNRQVQHIMASVFSSRCIVWDLRKNEPIIKLSDSQSRVRWHAVASGSCHTALAGFGEDQAPVVQLWDLRYATAPTKSLQIHQRGVLGLTWCPRDSDLMVSCGKDNKILCWNPNSTRAEGEILSEIASTLQWYSDVQWCPRNPAIVAAASLDGNVTVYSLFGGSQQQVQTTNKIADSFPGMETMTPQMPAPQSATATTYSDLKKPPKWLRRPAGASFGFGGKLVTFQSSNPRQVTIKQLITDPQLVERSNRLESVLQQGDFADYCRQKADQTSDQFSRYLWYFLKANFDANPQAEMLNLLGYHQEDIAAKFSKILQSKQDSVDQLTDQMAELSRGVDGNAVFDAITAGQKLIAENGMNKSPAGGFVIKTGDDVEGLICQALLTGNLEAAVELCMESGRTTEGIIVAMTGGSELLARTQYKYLRRRDTSLSHIISALITQEWTGVVNQCAVESWKEALVAILTHNRHHTAPLCSALGERLLQEARNGGGSEMAQNAILCYLCAGSVEHLVEAWQEQKPGKGDIQDLVEVVMLLQKAIESQGRSVEIRGKLANLLSQYAKMLVGQGALDSALSYLGATTDEDLVDLKERLYYALGYKQQQQQPRAPAATQRVPQTNVSQFQQMGRLSQSRATPVQTGPALFTPQPAQQFPFQPPPTSCAPPPPPVSAAVPPPPQVDAVPQPPRPASASAPQSAISSGGGIHSRSKYLLDPSVQSGVPSYGQTYAQPGAFAPPQAASPPAATQFGQYGQPQQTYQQSQFPAFTPTAAPVPFAPIQQSQMYTPDAPGSLPAPPQAQVAPPPAAAVKNSTPPPGWNDPPAVKSNRAPQAPPPTSSVCNPIVHPLYPTDSSLTGQPPNGYQQTDGSFMGQQNPGLMTPMSQMPPQQTYNYGGGNQFQMQQPQQQQQFPGQMNFQGQHQPPMGVPQAPTPPQKTPTPEPPKPKAPIPEEHIYLQTVLNELRTQCVNAAANPVSFCQAED</sequence>
<dbReference type="PANTHER" id="PTHR13923">
    <property type="entry name" value="SEC31-RELATED PROTEIN"/>
    <property type="match status" value="1"/>
</dbReference>
<keyword evidence="8" id="KW-0653">Protein transport</keyword>
<comment type="similarity">
    <text evidence="2">Belongs to the WD repeat SEC31 family.</text>
</comment>
<organism evidence="10 11">
    <name type="scientific">Phlebotomus papatasi</name>
    <name type="common">Sandfly</name>
    <dbReference type="NCBI Taxonomy" id="29031"/>
    <lineage>
        <taxon>Eukaryota</taxon>
        <taxon>Metazoa</taxon>
        <taxon>Ecdysozoa</taxon>
        <taxon>Arthropoda</taxon>
        <taxon>Hexapoda</taxon>
        <taxon>Insecta</taxon>
        <taxon>Pterygota</taxon>
        <taxon>Neoptera</taxon>
        <taxon>Endopterygota</taxon>
        <taxon>Diptera</taxon>
        <taxon>Nematocera</taxon>
        <taxon>Psychodoidea</taxon>
        <taxon>Psychodidae</taxon>
        <taxon>Phlebotomus</taxon>
        <taxon>Phlebotomus</taxon>
    </lineage>
</organism>
<feature type="compositionally biased region" description="Low complexity" evidence="9">
    <location>
        <begin position="1061"/>
        <end position="1082"/>
    </location>
</feature>